<comment type="function">
    <text evidence="1">Needed for flagellar regrowth and assembly.</text>
</comment>
<evidence type="ECO:0000256" key="7">
    <source>
        <dbReference type="ARBA" id="ARBA00022927"/>
    </source>
</evidence>
<keyword evidence="8" id="KW-1006">Bacterial flagellum protein export</keyword>
<feature type="domain" description="Flagellar assembly protein FliH/Type III secretion system HrpE" evidence="9">
    <location>
        <begin position="74"/>
        <end position="197"/>
    </location>
</feature>
<keyword evidence="4" id="KW-0813">Transport</keyword>
<dbReference type="PRINTS" id="PR01003">
    <property type="entry name" value="FLGFLIH"/>
</dbReference>
<proteinExistence type="inferred from homology"/>
<comment type="similarity">
    <text evidence="3">Belongs to the FliH family.</text>
</comment>
<evidence type="ECO:0000259" key="9">
    <source>
        <dbReference type="Pfam" id="PF02108"/>
    </source>
</evidence>
<evidence type="ECO:0000256" key="6">
    <source>
        <dbReference type="ARBA" id="ARBA00022795"/>
    </source>
</evidence>
<dbReference type="PANTHER" id="PTHR34982">
    <property type="entry name" value="YOP PROTEINS TRANSLOCATION PROTEIN L"/>
    <property type="match status" value="1"/>
</dbReference>
<dbReference type="GO" id="GO:0015031">
    <property type="term" value="P:protein transport"/>
    <property type="evidence" value="ECO:0007669"/>
    <property type="project" value="UniProtKB-KW"/>
</dbReference>
<dbReference type="PANTHER" id="PTHR34982:SF1">
    <property type="entry name" value="FLAGELLAR ASSEMBLY PROTEIN FLIH"/>
    <property type="match status" value="1"/>
</dbReference>
<evidence type="ECO:0000256" key="4">
    <source>
        <dbReference type="ARBA" id="ARBA00022448"/>
    </source>
</evidence>
<comment type="subcellular location">
    <subcellularLocation>
        <location evidence="2">Cytoplasm</location>
    </subcellularLocation>
</comment>
<dbReference type="GO" id="GO:0005829">
    <property type="term" value="C:cytosol"/>
    <property type="evidence" value="ECO:0007669"/>
    <property type="project" value="TreeGrafter"/>
</dbReference>
<keyword evidence="7" id="KW-0653">Protein transport</keyword>
<dbReference type="Pfam" id="PF02108">
    <property type="entry name" value="FliH"/>
    <property type="match status" value="1"/>
</dbReference>
<reference evidence="10" key="1">
    <citation type="submission" date="2018-06" db="EMBL/GenBank/DDBJ databases">
        <authorList>
            <person name="Zhirakovskaya E."/>
        </authorList>
    </citation>
    <scope>NUCLEOTIDE SEQUENCE</scope>
</reference>
<evidence type="ECO:0000256" key="1">
    <source>
        <dbReference type="ARBA" id="ARBA00003041"/>
    </source>
</evidence>
<evidence type="ECO:0000313" key="10">
    <source>
        <dbReference type="EMBL" id="VAW72076.1"/>
    </source>
</evidence>
<dbReference type="InterPro" id="IPR051472">
    <property type="entry name" value="T3SS_Stator/FliH"/>
</dbReference>
<accession>A0A3B0YU88</accession>
<gene>
    <name evidence="10" type="ORF">MNBD_GAMMA12-3042</name>
</gene>
<evidence type="ECO:0000256" key="8">
    <source>
        <dbReference type="ARBA" id="ARBA00023225"/>
    </source>
</evidence>
<protein>
    <recommendedName>
        <fullName evidence="9">Flagellar assembly protein FliH/Type III secretion system HrpE domain-containing protein</fullName>
    </recommendedName>
</protein>
<keyword evidence="5" id="KW-0963">Cytoplasm</keyword>
<dbReference type="GO" id="GO:0044781">
    <property type="term" value="P:bacterial-type flagellum organization"/>
    <property type="evidence" value="ECO:0007669"/>
    <property type="project" value="UniProtKB-KW"/>
</dbReference>
<sequence length="218" mass="24033">MSKIISKDEAHEFEAWDIPLVEAGAGVQNTGDKGLKKYLNAAQLEEIYKQAFQEAWKQGQQQGLEAGEKLVQDKVQTLGKLFNALASPLQELDGTVEAELVDLVIVLLKQLVRRELKLEPGQVVAVVKDALRALPLSARNIQVRLNPEDLRLVEDALGSPTENQHWQLIDDPVISRGGCKVVTNTSQIDSTVESQVASLIAQVFGDQRNSDETVNKQD</sequence>
<dbReference type="GO" id="GO:0009288">
    <property type="term" value="C:bacterial-type flagellum"/>
    <property type="evidence" value="ECO:0007669"/>
    <property type="project" value="InterPro"/>
</dbReference>
<organism evidence="10">
    <name type="scientific">hydrothermal vent metagenome</name>
    <dbReference type="NCBI Taxonomy" id="652676"/>
    <lineage>
        <taxon>unclassified sequences</taxon>
        <taxon>metagenomes</taxon>
        <taxon>ecological metagenomes</taxon>
    </lineage>
</organism>
<keyword evidence="6" id="KW-1005">Bacterial flagellum biogenesis</keyword>
<dbReference type="AlphaFoldDB" id="A0A3B0YU88"/>
<evidence type="ECO:0000256" key="3">
    <source>
        <dbReference type="ARBA" id="ARBA00006602"/>
    </source>
</evidence>
<evidence type="ECO:0000256" key="2">
    <source>
        <dbReference type="ARBA" id="ARBA00004496"/>
    </source>
</evidence>
<evidence type="ECO:0000256" key="5">
    <source>
        <dbReference type="ARBA" id="ARBA00022490"/>
    </source>
</evidence>
<dbReference type="InterPro" id="IPR000563">
    <property type="entry name" value="Flag_FliH"/>
</dbReference>
<dbReference type="InterPro" id="IPR018035">
    <property type="entry name" value="Flagellar_FliH/T3SS_HrpE"/>
</dbReference>
<dbReference type="GO" id="GO:0071973">
    <property type="term" value="P:bacterial-type flagellum-dependent cell motility"/>
    <property type="evidence" value="ECO:0007669"/>
    <property type="project" value="InterPro"/>
</dbReference>
<dbReference type="GO" id="GO:0003774">
    <property type="term" value="F:cytoskeletal motor activity"/>
    <property type="evidence" value="ECO:0007669"/>
    <property type="project" value="InterPro"/>
</dbReference>
<name>A0A3B0YU88_9ZZZZ</name>
<dbReference type="EMBL" id="UOFL01000034">
    <property type="protein sequence ID" value="VAW72076.1"/>
    <property type="molecule type" value="Genomic_DNA"/>
</dbReference>